<evidence type="ECO:0000256" key="1">
    <source>
        <dbReference type="ARBA" id="ARBA00007366"/>
    </source>
</evidence>
<feature type="domain" description="TOG" evidence="5">
    <location>
        <begin position="2220"/>
        <end position="2448"/>
    </location>
</feature>
<feature type="repeat" description="HEAT" evidence="4">
    <location>
        <begin position="2385"/>
        <end position="2422"/>
    </location>
</feature>
<organism evidence="6 7">
    <name type="scientific">Brachionus calyciflorus</name>
    <dbReference type="NCBI Taxonomy" id="104777"/>
    <lineage>
        <taxon>Eukaryota</taxon>
        <taxon>Metazoa</taxon>
        <taxon>Spiralia</taxon>
        <taxon>Gnathifera</taxon>
        <taxon>Rotifera</taxon>
        <taxon>Eurotatoria</taxon>
        <taxon>Monogononta</taxon>
        <taxon>Pseudotrocha</taxon>
        <taxon>Ploima</taxon>
        <taxon>Brachionidae</taxon>
        <taxon>Brachionus</taxon>
    </lineage>
</organism>
<gene>
    <name evidence="6" type="ORF">OXX778_LOCUS9563</name>
</gene>
<dbReference type="InterPro" id="IPR034085">
    <property type="entry name" value="TOG"/>
</dbReference>
<dbReference type="InterPro" id="IPR057546">
    <property type="entry name" value="HEAT_GCN1"/>
</dbReference>
<keyword evidence="7" id="KW-1185">Reference proteome</keyword>
<protein>
    <recommendedName>
        <fullName evidence="5">TOG domain-containing protein</fullName>
    </recommendedName>
</protein>
<evidence type="ECO:0000313" key="7">
    <source>
        <dbReference type="Proteomes" id="UP000663879"/>
    </source>
</evidence>
<dbReference type="Pfam" id="PF25801">
    <property type="entry name" value="HEAT_GCN1_C_2"/>
    <property type="match status" value="1"/>
</dbReference>
<dbReference type="SMART" id="SM01349">
    <property type="entry name" value="TOG"/>
    <property type="match status" value="2"/>
</dbReference>
<accession>A0A813X5U0</accession>
<dbReference type="InterPro" id="IPR018289">
    <property type="entry name" value="MULE_transposase_dom"/>
</dbReference>
<evidence type="ECO:0000256" key="3">
    <source>
        <dbReference type="ARBA" id="ARBA00022737"/>
    </source>
</evidence>
<feature type="repeat" description="HEAT" evidence="4">
    <location>
        <begin position="2037"/>
        <end position="2074"/>
    </location>
</feature>
<name>A0A813X5U0_9BILA</name>
<dbReference type="PANTHER" id="PTHR23346">
    <property type="entry name" value="TRANSLATIONAL ACTIVATOR GCN1-RELATED"/>
    <property type="match status" value="1"/>
</dbReference>
<dbReference type="Pfam" id="PF24984">
    <property type="entry name" value="HEAT_EF3_GNC1"/>
    <property type="match status" value="1"/>
</dbReference>
<dbReference type="GO" id="GO:0005829">
    <property type="term" value="C:cytosol"/>
    <property type="evidence" value="ECO:0007669"/>
    <property type="project" value="TreeGrafter"/>
</dbReference>
<dbReference type="InterPro" id="IPR021133">
    <property type="entry name" value="HEAT_type_2"/>
</dbReference>
<feature type="repeat" description="HEAT" evidence="4">
    <location>
        <begin position="1995"/>
        <end position="2033"/>
    </location>
</feature>
<dbReference type="FunFam" id="1.25.10.10:FF:000096">
    <property type="entry name" value="eIF-2-alpha kinase activator gcn1"/>
    <property type="match status" value="1"/>
</dbReference>
<keyword evidence="3" id="KW-0677">Repeat</keyword>
<dbReference type="Gene3D" id="1.25.10.10">
    <property type="entry name" value="Leucine-rich Repeat Variant"/>
    <property type="match status" value="6"/>
</dbReference>
<dbReference type="SUPFAM" id="SSF48371">
    <property type="entry name" value="ARM repeat"/>
    <property type="match status" value="4"/>
</dbReference>
<dbReference type="GO" id="GO:0006417">
    <property type="term" value="P:regulation of translation"/>
    <property type="evidence" value="ECO:0007669"/>
    <property type="project" value="TreeGrafter"/>
</dbReference>
<comment type="caution">
    <text evidence="6">The sequence shown here is derived from an EMBL/GenBank/DDBJ whole genome shotgun (WGS) entry which is preliminary data.</text>
</comment>
<dbReference type="FunFam" id="1.25.10.10:FF:000162">
    <property type="entry name" value="GCN1, eIF2 alpha kinase activator homolog"/>
    <property type="match status" value="1"/>
</dbReference>
<dbReference type="EMBL" id="CAJNOC010001423">
    <property type="protein sequence ID" value="CAF0863592.1"/>
    <property type="molecule type" value="Genomic_DNA"/>
</dbReference>
<proteinExistence type="inferred from homology"/>
<dbReference type="Pfam" id="PF10551">
    <property type="entry name" value="MULE"/>
    <property type="match status" value="1"/>
</dbReference>
<dbReference type="Pfam" id="PF23271">
    <property type="entry name" value="HEAT_GCN1"/>
    <property type="match status" value="1"/>
</dbReference>
<feature type="repeat" description="HEAT" evidence="4">
    <location>
        <begin position="1673"/>
        <end position="1714"/>
    </location>
</feature>
<dbReference type="Proteomes" id="UP000663879">
    <property type="component" value="Unassembled WGS sequence"/>
</dbReference>
<dbReference type="PANTHER" id="PTHR23346:SF7">
    <property type="entry name" value="STALLED RIBOSOME SENSOR GCN1"/>
    <property type="match status" value="1"/>
</dbReference>
<evidence type="ECO:0000259" key="5">
    <source>
        <dbReference type="SMART" id="SM01349"/>
    </source>
</evidence>
<evidence type="ECO:0000256" key="4">
    <source>
        <dbReference type="PROSITE-ProRule" id="PRU00103"/>
    </source>
</evidence>
<dbReference type="InterPro" id="IPR011989">
    <property type="entry name" value="ARM-like"/>
</dbReference>
<reference evidence="6" key="1">
    <citation type="submission" date="2021-02" db="EMBL/GenBank/DDBJ databases">
        <authorList>
            <person name="Nowell W R."/>
        </authorList>
    </citation>
    <scope>NUCLEOTIDE SEQUENCE</scope>
    <source>
        <strain evidence="6">Ploen Becks lab</strain>
    </source>
</reference>
<dbReference type="Pfam" id="PF24987">
    <property type="entry name" value="HEAT_EF3_N"/>
    <property type="match status" value="2"/>
</dbReference>
<dbReference type="FunFam" id="1.25.10.10:FF:000090">
    <property type="entry name" value="eIF-2-alpha kinase activator GCN1"/>
    <property type="match status" value="1"/>
</dbReference>
<evidence type="ECO:0000313" key="6">
    <source>
        <dbReference type="EMBL" id="CAF0863592.1"/>
    </source>
</evidence>
<sequence>MAEALLEDSDSNSSQSSLATLFKKNKYTWEIIKNDLNEMEISEYFRKSVPKSIVYQTNHDNYCKRCIDDIMRHKAKQQLRRCDFDKCPVKYNIIFCEKINVGSISQALTHEGHIIYENDNYDNSNGLPQNVKDVIEDLARNHPKIMPRQIRSYINNNIQKLGLENINFDISLVEGFFNRSKNKLYPKNNKVEDVESYLGDHLYFPTIDPNTPFFFGFGSDTNNRPIIGNGSSLNRTYLFATTLKLLQLNLDASNQELTIFHIDGTYKINREGYPMLVFGRSNPSRKIYPAIVGIVSKEETCDFFHFFQCIKQLCLQFGINFRVSFMMQDAQAACSAAARQKLFDMESIKNFAFKSSTASLTERNILFEQVFQALDNRTNHEIPEQAYKLLAKMNYYLFPIYIDKQSKENLITLNDYLIEINVEQSLKVIISSLELHSKTLAGNKPCRSMANLSLYGQDLLNGLIKSLEKHKKSLLVTVNDDLLKLIQAYSNFTFSECSLQNESIINLGYKKLKSILTKMPQLVSIFQNALVSNTECANNKFALFGFFLRFYAETNNSSFSELKSIVMKQYIDNLIGSRVKLADWVVKSSNFWLKYVTRDEFKEKFVSELKRSLLRSPEIIMQTLIHFFNDLTLDLSDFTSDFLSPLSGQLISKDEVLQAETAQVFKSFTNQCSNIHAVQAILKHLFFVLNGGEGKLSTSNQKVSILTAVGNSTSSFSESNQEILTFLLQLFADYLKTETHEHTQIFAYQQLNKWLKSFKIQQFLQETVKKVNEFFKAQLDVKSYSNMVRSNIYQCMSSIYSSQHLFTYISNFSSGCIAVIEKAYGQGTQNNQLINEALSAALLLSIYLTNNMSNEDKLPNYLNLILDAKKQLLTSEKFLYSLNENGFYVFSYLVDRLTQINSTKGDKLDLKHFYTGFVFVLLNPKYSIRQYSQQILKNLLKWTSFSLNLNLFDLIELTIDQFQLSQSPKLSVIADQNSSSSDTTDLNKWPSKKSICELLLILSSTQGLSKSQVEELSIKLILLTNLNECVEIDRRLYEKCLIILLKSNPEHKLNLKDLIKSQTQNLIDATLNSEFLDQKQLNSIETLSRLDFRNYLKWSINYALNLLTDNMSRLQTVTKEEFQIMKTKKGELFDKSLIISFLKQQQDASSQANIKRENKTYSYKEQLADLELKKELDAKKGVKKEEQQFNLDQIRSQMSKKQQEMLDAQMLRESKIRDEMLQLNSLVQRSTQILLQSVKGSHEDSYFYILKIIRVLIKLFKSPLCVESSIVILKSFGLYDQILYATIRLADSPLEIDLNWTQEPIDSMYKRLLKWINEESAFNPTKFSLYYPFIKFVHQKKTIQEEELKTIVEIISKFCSDRLGQLNYHLESSIPDFRFVIDNFPSYEYIQVLLNVIEIIDQHKLNLNIQFNASENVRSIIQFTNKILTTPNLDLLDSKDEFFKNYNFELTELIQNLIRPVDMVRETCLNCLNILINSRNIFLTNGPKFSMNENIYEELRHRLVIACHDVLESNLMIAKKIWKEGGFESDDSLCLELTNDIVHPNENVRQSAADSLANLIKEKHQSIIEPIIRNLLEKYTKYNILIEPKRDQFGRVNPNDQPIDEFEQRTGIAHALVNLAECIPTDNSLLVLDVFRFLVYKGLNDRNKMVCNKMLDASIACLNYHGKSNINSLLPLFETFLQEAPKDASYDSVRQNVVISMGTLAKHLDKEDSKVAPIIGKLVQALQTPSQQVQEAVANCLPPLMGSIKSQVPTYIDQLLNLLLTAPTYGERRGAAYGLAGMLKGVGMLSLRQLNVLQRLNEAVNNKQDAKKREGALIGYEMLCIVFNKLFEPYSVEILPNLLLCFGDSDENVRQAADDCAKAIMANLTFTGVKMILPKLLERLGEEESWRTKCGSVELLGNMAHCAPKQLSTCLPNIVPKLIEVLSDSHVKVQNAGTQALRHIGSVIKNPEILSISNVLLEALQDPASKTSKALQVLLETKFVHFIDAPSLALIMPVVKRAFQDRSTEIRKMAAQIMGNMYSLTDQKDLLPYLPSILPGLKLSLLDPVPEVRTVSSKALGAMIKAIGENGLAEIISWLMEKLVSETSSVDRSGAAQGLSEVFGALGVSKLDKSMPEIIERAAQVDLSPFVRDGYMMMFIYLPLTFGDSFVPYVGLIIQPILKALADDSEFVRDTAIKAGQRIVNTYAQTAISLFLPELEKGLFDSNWRIRYSSVQLLGDLLYKVSGVVGKMTTESAHEDDNFGTEKGSVAIIKALGEERRNRIYSGLYMGRSDTSLQVRQAALHVWKIIVSNTPKTLKEILPTLFNLLLSCLASSNNDKRQIAAATLVDIVKKLGERILPDIIPIFEKGLNTDRSDQRQGVCIALSEIMANISRDNVLAFSDSLIPTVRQALTDPLPEVRASAAKTFDNLHAMIGAKALEEVCLSLYEQMKSLNKETSERALDALKQVMLVKSRAILPFLIPHLTQPPVNINALCKLCCATSTEVLSKHLSKILSTLVQALAATSSSLDSDPSIIINKDERDEWIHECEELLLSIHDYEGIKTIVHELLQNATQNDKPVNIKSAALDMLGWFCQKTEGDYSDFYDELIKSLLNMFSEKNTSILEKAWLCVNYIIQSLNGSDLTSRLPAIRQSIRLLSQFHLQNTSRVYNSSNQLVNVAYLPGFCLPKKGISCILSVFKEGLLNGAPDIKEQSALTLCECIKLSDGDSLKSSVMAITGPLIRVLGERYSWSVKSAILDAIYFLLLKVDITLKPFLPQLQPTFIKNLSDINRTVRLKSGYALAKLLVMNPKMDQIVLDVINLTKNTSDLQIKETLSNTIRLCINSIGSKLTEDTKQQLFCLFKSQDYLYSSEQTIKSVSAGALGSLACYLNDKDFDSLITDLIDYNKYLAKSWLHLQSNCMCLATILQYSPARCKSYEVKLVVFLKSCAQSDRTPVCMSAIRAVCYLLDFQIKNELIYDVDLVTVLAKCINQSSNEIKLLSVQIVTYLSSINSKDFGTQLIKLFVPMLVNGTREKAISVRSASEVALIKMLKLKTENSIYNEALNSLDTMKDSFEDCVRSLSKESYNAQQSINIDEFNIDETLLKLDS</sequence>
<evidence type="ECO:0000256" key="2">
    <source>
        <dbReference type="ARBA" id="ARBA00022553"/>
    </source>
</evidence>
<dbReference type="Pfam" id="PF24993">
    <property type="entry name" value="GNC1_N"/>
    <property type="match status" value="1"/>
</dbReference>
<dbReference type="PROSITE" id="PS50077">
    <property type="entry name" value="HEAT_REPEAT"/>
    <property type="match status" value="5"/>
</dbReference>
<feature type="domain" description="TOG" evidence="5">
    <location>
        <begin position="1739"/>
        <end position="1977"/>
    </location>
</feature>
<comment type="similarity">
    <text evidence="1">Belongs to the GCN1 family.</text>
</comment>
<dbReference type="InterPro" id="IPR056810">
    <property type="entry name" value="GNC1-like_N"/>
</dbReference>
<dbReference type="GO" id="GO:0034198">
    <property type="term" value="P:cellular response to amino acid starvation"/>
    <property type="evidence" value="ECO:0007669"/>
    <property type="project" value="TreeGrafter"/>
</dbReference>
<feature type="repeat" description="HEAT" evidence="4">
    <location>
        <begin position="1918"/>
        <end position="1955"/>
    </location>
</feature>
<dbReference type="InterPro" id="IPR016024">
    <property type="entry name" value="ARM-type_fold"/>
</dbReference>
<keyword evidence="2" id="KW-0597">Phosphoprotein</keyword>
<dbReference type="OrthoDB" id="5148094at2759"/>
<dbReference type="GO" id="GO:0019887">
    <property type="term" value="F:protein kinase regulator activity"/>
    <property type="evidence" value="ECO:0007669"/>
    <property type="project" value="TreeGrafter"/>
</dbReference>